<dbReference type="Pfam" id="PF12852">
    <property type="entry name" value="Cupin_6"/>
    <property type="match status" value="1"/>
</dbReference>
<dbReference type="PANTHER" id="PTHR46796:SF7">
    <property type="entry name" value="ARAC FAMILY TRANSCRIPTIONAL REGULATOR"/>
    <property type="match status" value="1"/>
</dbReference>
<sequence>MTGEDIFSGVMSALRASCILAGHRSGSGDWLIQSPPPGRVKILAVTRGQIKFRLGNEPEWLEAAAGEALVLDGRSPFVFGTKLDMAPTQAVLGEQDISPSPDDETVCVTAHIDLRGGGDLFLQQAVPAVTHVSAESNAGPAIGWLLRQLDVEMKHRLPGSHRASEHILEILFIHVMREWLSAGLTLPAGWIHLFADPVLSPAVRLIHHERKFALSVGELARACGLSRTVFIEKFRESAGIPPASYVLQWKMQLALSLLETTEMSVDQIARHLEYSSSSAFNVAFKRSTGRSPGSLRKAGR</sequence>
<evidence type="ECO:0000313" key="6">
    <source>
        <dbReference type="Proteomes" id="UP000199691"/>
    </source>
</evidence>
<evidence type="ECO:0000256" key="1">
    <source>
        <dbReference type="ARBA" id="ARBA00023015"/>
    </source>
</evidence>
<name>A0A1H0TRJ6_9PSEU</name>
<dbReference type="Proteomes" id="UP000199691">
    <property type="component" value="Unassembled WGS sequence"/>
</dbReference>
<gene>
    <name evidence="5" type="ORF">SAMN05421507_110184</name>
</gene>
<dbReference type="InterPro" id="IPR009057">
    <property type="entry name" value="Homeodomain-like_sf"/>
</dbReference>
<dbReference type="PROSITE" id="PS01124">
    <property type="entry name" value="HTH_ARAC_FAMILY_2"/>
    <property type="match status" value="1"/>
</dbReference>
<dbReference type="GO" id="GO:0003700">
    <property type="term" value="F:DNA-binding transcription factor activity"/>
    <property type="evidence" value="ECO:0007669"/>
    <property type="project" value="InterPro"/>
</dbReference>
<protein>
    <submittedName>
        <fullName evidence="5">AraC-type DNA-binding protein</fullName>
    </submittedName>
</protein>
<evidence type="ECO:0000259" key="4">
    <source>
        <dbReference type="PROSITE" id="PS01124"/>
    </source>
</evidence>
<dbReference type="RefSeq" id="WP_090100283.1">
    <property type="nucleotide sequence ID" value="NZ_FNIX01000010.1"/>
</dbReference>
<evidence type="ECO:0000256" key="3">
    <source>
        <dbReference type="ARBA" id="ARBA00023163"/>
    </source>
</evidence>
<evidence type="ECO:0000256" key="2">
    <source>
        <dbReference type="ARBA" id="ARBA00023125"/>
    </source>
</evidence>
<dbReference type="InterPro" id="IPR018060">
    <property type="entry name" value="HTH_AraC"/>
</dbReference>
<dbReference type="Gene3D" id="1.10.10.60">
    <property type="entry name" value="Homeodomain-like"/>
    <property type="match status" value="2"/>
</dbReference>
<keyword evidence="1" id="KW-0805">Transcription regulation</keyword>
<dbReference type="Pfam" id="PF12833">
    <property type="entry name" value="HTH_18"/>
    <property type="match status" value="1"/>
</dbReference>
<dbReference type="InterPro" id="IPR050204">
    <property type="entry name" value="AraC_XylS_family_regulators"/>
</dbReference>
<dbReference type="GO" id="GO:0043565">
    <property type="term" value="F:sequence-specific DNA binding"/>
    <property type="evidence" value="ECO:0007669"/>
    <property type="project" value="InterPro"/>
</dbReference>
<keyword evidence="3" id="KW-0804">Transcription</keyword>
<dbReference type="AlphaFoldDB" id="A0A1H0TRJ6"/>
<dbReference type="EMBL" id="FNIX01000010">
    <property type="protein sequence ID" value="SDP56657.1"/>
    <property type="molecule type" value="Genomic_DNA"/>
</dbReference>
<dbReference type="STRING" id="641025.SAMN05421507_110184"/>
<accession>A0A1H0TRJ6</accession>
<dbReference type="SUPFAM" id="SSF46689">
    <property type="entry name" value="Homeodomain-like"/>
    <property type="match status" value="2"/>
</dbReference>
<dbReference type="OrthoDB" id="241790at2"/>
<reference evidence="6" key="1">
    <citation type="submission" date="2016-10" db="EMBL/GenBank/DDBJ databases">
        <authorList>
            <person name="Varghese N."/>
            <person name="Submissions S."/>
        </authorList>
    </citation>
    <scope>NUCLEOTIDE SEQUENCE [LARGE SCALE GENOMIC DNA]</scope>
    <source>
        <strain evidence="6">CGMCC 4.6609</strain>
    </source>
</reference>
<proteinExistence type="predicted"/>
<dbReference type="InterPro" id="IPR032783">
    <property type="entry name" value="AraC_lig"/>
</dbReference>
<dbReference type="PANTHER" id="PTHR46796">
    <property type="entry name" value="HTH-TYPE TRANSCRIPTIONAL ACTIVATOR RHAS-RELATED"/>
    <property type="match status" value="1"/>
</dbReference>
<organism evidence="5 6">
    <name type="scientific">Lentzea jiangxiensis</name>
    <dbReference type="NCBI Taxonomy" id="641025"/>
    <lineage>
        <taxon>Bacteria</taxon>
        <taxon>Bacillati</taxon>
        <taxon>Actinomycetota</taxon>
        <taxon>Actinomycetes</taxon>
        <taxon>Pseudonocardiales</taxon>
        <taxon>Pseudonocardiaceae</taxon>
        <taxon>Lentzea</taxon>
    </lineage>
</organism>
<keyword evidence="2 5" id="KW-0238">DNA-binding</keyword>
<feature type="domain" description="HTH araC/xylS-type" evidence="4">
    <location>
        <begin position="200"/>
        <end position="298"/>
    </location>
</feature>
<keyword evidence="6" id="KW-1185">Reference proteome</keyword>
<evidence type="ECO:0000313" key="5">
    <source>
        <dbReference type="EMBL" id="SDP56657.1"/>
    </source>
</evidence>
<dbReference type="SMART" id="SM00342">
    <property type="entry name" value="HTH_ARAC"/>
    <property type="match status" value="1"/>
</dbReference>